<proteinExistence type="predicted"/>
<sequence length="41" mass="4076">LGCLDYAGKGSGIIGKGVDVVEKAAEIGEVVLQVMAGNQGE</sequence>
<feature type="non-terminal residue" evidence="1">
    <location>
        <position position="1"/>
    </location>
</feature>
<dbReference type="AlphaFoldDB" id="A0A699JW64"/>
<comment type="caution">
    <text evidence="1">The sequence shown here is derived from an EMBL/GenBank/DDBJ whole genome shotgun (WGS) entry which is preliminary data.</text>
</comment>
<evidence type="ECO:0000313" key="1">
    <source>
        <dbReference type="EMBL" id="GFA57377.1"/>
    </source>
</evidence>
<accession>A0A699JW64</accession>
<reference evidence="1" key="1">
    <citation type="journal article" date="2019" name="Sci. Rep.">
        <title>Draft genome of Tanacetum cinerariifolium, the natural source of mosquito coil.</title>
        <authorList>
            <person name="Yamashiro T."/>
            <person name="Shiraishi A."/>
            <person name="Satake H."/>
            <person name="Nakayama K."/>
        </authorList>
    </citation>
    <scope>NUCLEOTIDE SEQUENCE</scope>
</reference>
<organism evidence="1">
    <name type="scientific">Tanacetum cinerariifolium</name>
    <name type="common">Dalmatian daisy</name>
    <name type="synonym">Chrysanthemum cinerariifolium</name>
    <dbReference type="NCBI Taxonomy" id="118510"/>
    <lineage>
        <taxon>Eukaryota</taxon>
        <taxon>Viridiplantae</taxon>
        <taxon>Streptophyta</taxon>
        <taxon>Embryophyta</taxon>
        <taxon>Tracheophyta</taxon>
        <taxon>Spermatophyta</taxon>
        <taxon>Magnoliopsida</taxon>
        <taxon>eudicotyledons</taxon>
        <taxon>Gunneridae</taxon>
        <taxon>Pentapetalae</taxon>
        <taxon>asterids</taxon>
        <taxon>campanulids</taxon>
        <taxon>Asterales</taxon>
        <taxon>Asteraceae</taxon>
        <taxon>Asteroideae</taxon>
        <taxon>Anthemideae</taxon>
        <taxon>Anthemidinae</taxon>
        <taxon>Tanacetum</taxon>
    </lineage>
</organism>
<name>A0A699JW64_TANCI</name>
<gene>
    <name evidence="1" type="ORF">Tci_629349</name>
</gene>
<protein>
    <submittedName>
        <fullName evidence="1">Uncharacterized protein</fullName>
    </submittedName>
</protein>
<dbReference type="EMBL" id="BKCJ010448064">
    <property type="protein sequence ID" value="GFA57377.1"/>
    <property type="molecule type" value="Genomic_DNA"/>
</dbReference>